<feature type="domain" description="HTH cro/C1-type" evidence="1">
    <location>
        <begin position="19"/>
        <end position="75"/>
    </location>
</feature>
<dbReference type="InterPro" id="IPR010982">
    <property type="entry name" value="Lambda_DNA-bd_dom_sf"/>
</dbReference>
<sequence length="196" mass="21731">MEVASSGSEVDGVTFPDRLRRVHERAGFSLREAATKGGGAFTFAYLNKLLRGEHTPTLDMFVILARLYGTTVEYLRDGRVEVDLLAALIRDPQYRALGMVSPHERANGVALLAAITYPGHMRIDDQAAYLGLSEEEYRAQLHGRTPLTDDTLRGLARLTGVPVGWLRVGHWYWILPEDAQADWTAVAQVLAQVAKK</sequence>
<dbReference type="PROSITE" id="PS50943">
    <property type="entry name" value="HTH_CROC1"/>
    <property type="match status" value="1"/>
</dbReference>
<evidence type="ECO:0000313" key="3">
    <source>
        <dbReference type="Proteomes" id="UP000732377"/>
    </source>
</evidence>
<dbReference type="Gene3D" id="1.10.260.40">
    <property type="entry name" value="lambda repressor-like DNA-binding domains"/>
    <property type="match status" value="1"/>
</dbReference>
<accession>A0A953I3H6</accession>
<dbReference type="SUPFAM" id="SSF47413">
    <property type="entry name" value="lambda repressor-like DNA-binding domains"/>
    <property type="match status" value="1"/>
</dbReference>
<dbReference type="Pfam" id="PF01381">
    <property type="entry name" value="HTH_3"/>
    <property type="match status" value="1"/>
</dbReference>
<dbReference type="SMART" id="SM00530">
    <property type="entry name" value="HTH_XRE"/>
    <property type="match status" value="2"/>
</dbReference>
<dbReference type="Proteomes" id="UP000732377">
    <property type="component" value="Unassembled WGS sequence"/>
</dbReference>
<protein>
    <recommendedName>
        <fullName evidence="1">HTH cro/C1-type domain-containing protein</fullName>
    </recommendedName>
</protein>
<gene>
    <name evidence="2" type="ORF">CWE10_11560</name>
</gene>
<organism evidence="2 3">
    <name type="scientific">Symbiobacterium thermophilum</name>
    <dbReference type="NCBI Taxonomy" id="2734"/>
    <lineage>
        <taxon>Bacteria</taxon>
        <taxon>Bacillati</taxon>
        <taxon>Bacillota</taxon>
        <taxon>Clostridia</taxon>
        <taxon>Eubacteriales</taxon>
        <taxon>Symbiobacteriaceae</taxon>
        <taxon>Symbiobacterium</taxon>
    </lineage>
</organism>
<dbReference type="EMBL" id="PIUK01000112">
    <property type="protein sequence ID" value="MBY6276825.1"/>
    <property type="molecule type" value="Genomic_DNA"/>
</dbReference>
<dbReference type="CDD" id="cd00093">
    <property type="entry name" value="HTH_XRE"/>
    <property type="match status" value="1"/>
</dbReference>
<proteinExistence type="predicted"/>
<name>A0A953I3H6_SYMTR</name>
<evidence type="ECO:0000313" key="2">
    <source>
        <dbReference type="EMBL" id="MBY6276825.1"/>
    </source>
</evidence>
<reference evidence="2" key="1">
    <citation type="submission" date="2017-11" db="EMBL/GenBank/DDBJ databases">
        <title>Three new genomes from thermophilic consortium.</title>
        <authorList>
            <person name="Quaggio R."/>
            <person name="Amgarten D."/>
            <person name="Setubal J.C."/>
        </authorList>
    </citation>
    <scope>NUCLEOTIDE SEQUENCE</scope>
    <source>
        <strain evidence="2">ZCTH01-B2</strain>
    </source>
</reference>
<dbReference type="AlphaFoldDB" id="A0A953I3H6"/>
<evidence type="ECO:0000259" key="1">
    <source>
        <dbReference type="PROSITE" id="PS50943"/>
    </source>
</evidence>
<dbReference type="GO" id="GO:0003677">
    <property type="term" value="F:DNA binding"/>
    <property type="evidence" value="ECO:0007669"/>
    <property type="project" value="InterPro"/>
</dbReference>
<comment type="caution">
    <text evidence="2">The sequence shown here is derived from an EMBL/GenBank/DDBJ whole genome shotgun (WGS) entry which is preliminary data.</text>
</comment>
<dbReference type="InterPro" id="IPR001387">
    <property type="entry name" value="Cro/C1-type_HTH"/>
</dbReference>